<feature type="region of interest" description="Disordered" evidence="1">
    <location>
        <begin position="142"/>
        <end position="197"/>
    </location>
</feature>
<accession>A0A1M2VFT6</accession>
<sequence>MSFFDYPAFVADLRLVDGSLSPQSSGESPAAPETPPSSIDMVNVAQWIADTESCARGASTTSPHHSDKENIVPVSGPSTRKTSFLIQQDEFTLPDVGEIQDPTAWLRATFDALPDPLGDHQDTNTNPWGGFKLTRALNSTSEDAVLPPLKKRKVSNGEASQPAAGSSTVSRSGSSSKPKVVKHKRAPRRPRGNVDALLIPDSPDFECPIEGCTKVLNASRHTQNSTHLETHYRERALHNSAKVRCLWCTEDDKLVPGNTLVDHVAQEHLHARYRCPYWNKEGVFCAEVFKKPGYTNGHMLRVHDAPNWSS</sequence>
<evidence type="ECO:0000313" key="3">
    <source>
        <dbReference type="Proteomes" id="UP000184267"/>
    </source>
</evidence>
<evidence type="ECO:0000256" key="1">
    <source>
        <dbReference type="SAM" id="MobiDB-lite"/>
    </source>
</evidence>
<feature type="region of interest" description="Disordered" evidence="1">
    <location>
        <begin position="56"/>
        <end position="78"/>
    </location>
</feature>
<protein>
    <submittedName>
        <fullName evidence="2">Uncharacterized protein</fullName>
    </submittedName>
</protein>
<feature type="compositionally biased region" description="Basic residues" evidence="1">
    <location>
        <begin position="179"/>
        <end position="191"/>
    </location>
</feature>
<dbReference type="EMBL" id="MNAD01001310">
    <property type="protein sequence ID" value="OJT06397.1"/>
    <property type="molecule type" value="Genomic_DNA"/>
</dbReference>
<feature type="region of interest" description="Disordered" evidence="1">
    <location>
        <begin position="19"/>
        <end position="39"/>
    </location>
</feature>
<dbReference type="Proteomes" id="UP000184267">
    <property type="component" value="Unassembled WGS sequence"/>
</dbReference>
<dbReference type="STRING" id="154538.A0A1M2VFT6"/>
<organism evidence="2 3">
    <name type="scientific">Trametes pubescens</name>
    <name type="common">White-rot fungus</name>
    <dbReference type="NCBI Taxonomy" id="154538"/>
    <lineage>
        <taxon>Eukaryota</taxon>
        <taxon>Fungi</taxon>
        <taxon>Dikarya</taxon>
        <taxon>Basidiomycota</taxon>
        <taxon>Agaricomycotina</taxon>
        <taxon>Agaricomycetes</taxon>
        <taxon>Polyporales</taxon>
        <taxon>Polyporaceae</taxon>
        <taxon>Trametes</taxon>
    </lineage>
</organism>
<dbReference type="AlphaFoldDB" id="A0A1M2VFT6"/>
<feature type="compositionally biased region" description="Low complexity" evidence="1">
    <location>
        <begin position="166"/>
        <end position="178"/>
    </location>
</feature>
<gene>
    <name evidence="2" type="ORF">TRAPUB_2743</name>
</gene>
<evidence type="ECO:0000313" key="2">
    <source>
        <dbReference type="EMBL" id="OJT06397.1"/>
    </source>
</evidence>
<dbReference type="OrthoDB" id="10498305at2759"/>
<proteinExistence type="predicted"/>
<comment type="caution">
    <text evidence="2">The sequence shown here is derived from an EMBL/GenBank/DDBJ whole genome shotgun (WGS) entry which is preliminary data.</text>
</comment>
<reference evidence="2 3" key="1">
    <citation type="submission" date="2016-10" db="EMBL/GenBank/DDBJ databases">
        <title>Genome sequence of the basidiomycete white-rot fungus Trametes pubescens.</title>
        <authorList>
            <person name="Makela M.R."/>
            <person name="Granchi Z."/>
            <person name="Peng M."/>
            <person name="De Vries R.P."/>
            <person name="Grigoriev I."/>
            <person name="Riley R."/>
            <person name="Hilden K."/>
        </authorList>
    </citation>
    <scope>NUCLEOTIDE SEQUENCE [LARGE SCALE GENOMIC DNA]</scope>
    <source>
        <strain evidence="2 3">FBCC735</strain>
    </source>
</reference>
<keyword evidence="3" id="KW-1185">Reference proteome</keyword>
<name>A0A1M2VFT6_TRAPU</name>